<evidence type="ECO:0000256" key="1">
    <source>
        <dbReference type="SAM" id="MobiDB-lite"/>
    </source>
</evidence>
<evidence type="ECO:0000313" key="2">
    <source>
        <dbReference type="EMBL" id="KAJ7000003.1"/>
    </source>
</evidence>
<dbReference type="AlphaFoldDB" id="A0AAD6R0S1"/>
<dbReference type="EMBL" id="JAQIZT010000004">
    <property type="protein sequence ID" value="KAJ7000003.1"/>
    <property type="molecule type" value="Genomic_DNA"/>
</dbReference>
<accession>A0AAD6R0S1</accession>
<gene>
    <name evidence="2" type="ORF">NC653_010688</name>
</gene>
<organism evidence="2 3">
    <name type="scientific">Populus alba x Populus x berolinensis</name>
    <dbReference type="NCBI Taxonomy" id="444605"/>
    <lineage>
        <taxon>Eukaryota</taxon>
        <taxon>Viridiplantae</taxon>
        <taxon>Streptophyta</taxon>
        <taxon>Embryophyta</taxon>
        <taxon>Tracheophyta</taxon>
        <taxon>Spermatophyta</taxon>
        <taxon>Magnoliopsida</taxon>
        <taxon>eudicotyledons</taxon>
        <taxon>Gunneridae</taxon>
        <taxon>Pentapetalae</taxon>
        <taxon>rosids</taxon>
        <taxon>fabids</taxon>
        <taxon>Malpighiales</taxon>
        <taxon>Salicaceae</taxon>
        <taxon>Saliceae</taxon>
        <taxon>Populus</taxon>
    </lineage>
</organism>
<protein>
    <submittedName>
        <fullName evidence="2">Uncharacterized protein</fullName>
    </submittedName>
</protein>
<feature type="region of interest" description="Disordered" evidence="1">
    <location>
        <begin position="52"/>
        <end position="77"/>
    </location>
</feature>
<evidence type="ECO:0000313" key="3">
    <source>
        <dbReference type="Proteomes" id="UP001164929"/>
    </source>
</evidence>
<keyword evidence="3" id="KW-1185">Reference proteome</keyword>
<proteinExistence type="predicted"/>
<dbReference type="Proteomes" id="UP001164929">
    <property type="component" value="Chromosome 4"/>
</dbReference>
<name>A0AAD6R0S1_9ROSI</name>
<reference evidence="2 3" key="1">
    <citation type="journal article" date="2023" name="Mol. Ecol. Resour.">
        <title>Chromosome-level genome assembly of a triploid poplar Populus alba 'Berolinensis'.</title>
        <authorList>
            <person name="Chen S."/>
            <person name="Yu Y."/>
            <person name="Wang X."/>
            <person name="Wang S."/>
            <person name="Zhang T."/>
            <person name="Zhou Y."/>
            <person name="He R."/>
            <person name="Meng N."/>
            <person name="Wang Y."/>
            <person name="Liu W."/>
            <person name="Liu Z."/>
            <person name="Liu J."/>
            <person name="Guo Q."/>
            <person name="Huang H."/>
            <person name="Sederoff R.R."/>
            <person name="Wang G."/>
            <person name="Qu G."/>
            <person name="Chen S."/>
        </authorList>
    </citation>
    <scope>NUCLEOTIDE SEQUENCE [LARGE SCALE GENOMIC DNA]</scope>
    <source>
        <strain evidence="2">SC-2020</strain>
    </source>
</reference>
<comment type="caution">
    <text evidence="2">The sequence shown here is derived from an EMBL/GenBank/DDBJ whole genome shotgun (WGS) entry which is preliminary data.</text>
</comment>
<sequence length="77" mass="8920">MGGKLHCREGNSPDHQLKLLNDRSVIKETAYRWRNLRRAEERVRSIQKSLRKLVKSEEGANSTKSVEKTPSTDRTLE</sequence>
<feature type="compositionally biased region" description="Basic and acidic residues" evidence="1">
    <location>
        <begin position="65"/>
        <end position="77"/>
    </location>
</feature>